<protein>
    <recommendedName>
        <fullName evidence="2">Sialate O-acetylesterase domain-containing protein</fullName>
    </recommendedName>
</protein>
<dbReference type="Gene3D" id="3.40.50.1110">
    <property type="entry name" value="SGNH hydrolase"/>
    <property type="match status" value="1"/>
</dbReference>
<organism evidence="3 4">
    <name type="scientific">Aquilegia coerulea</name>
    <name type="common">Rocky mountain columbine</name>
    <dbReference type="NCBI Taxonomy" id="218851"/>
    <lineage>
        <taxon>Eukaryota</taxon>
        <taxon>Viridiplantae</taxon>
        <taxon>Streptophyta</taxon>
        <taxon>Embryophyta</taxon>
        <taxon>Tracheophyta</taxon>
        <taxon>Spermatophyta</taxon>
        <taxon>Magnoliopsida</taxon>
        <taxon>Ranunculales</taxon>
        <taxon>Ranunculaceae</taxon>
        <taxon>Thalictroideae</taxon>
        <taxon>Aquilegia</taxon>
    </lineage>
</organism>
<gene>
    <name evidence="3" type="ORF">AQUCO_08300065v1</name>
</gene>
<evidence type="ECO:0000313" key="4">
    <source>
        <dbReference type="Proteomes" id="UP000230069"/>
    </source>
</evidence>
<evidence type="ECO:0000259" key="2">
    <source>
        <dbReference type="Pfam" id="PF03629"/>
    </source>
</evidence>
<dbReference type="SUPFAM" id="SSF52266">
    <property type="entry name" value="SGNH hydrolase"/>
    <property type="match status" value="1"/>
</dbReference>
<dbReference type="AlphaFoldDB" id="A0A2G5C760"/>
<accession>A0A2G5C760</accession>
<proteinExistence type="predicted"/>
<dbReference type="InParanoid" id="A0A2G5C760"/>
<dbReference type="InterPro" id="IPR005181">
    <property type="entry name" value="SASA"/>
</dbReference>
<dbReference type="PANTHER" id="PTHR31988:SF15">
    <property type="entry name" value="ESTERASE, PUTATIVE (DUF303)-RELATED"/>
    <property type="match status" value="1"/>
</dbReference>
<evidence type="ECO:0000313" key="3">
    <source>
        <dbReference type="EMBL" id="PIA27105.1"/>
    </source>
</evidence>
<evidence type="ECO:0000256" key="1">
    <source>
        <dbReference type="ARBA" id="ARBA00022801"/>
    </source>
</evidence>
<dbReference type="InterPro" id="IPR052940">
    <property type="entry name" value="Carb_Esterase_6"/>
</dbReference>
<keyword evidence="1" id="KW-0378">Hydrolase</keyword>
<keyword evidence="4" id="KW-1185">Reference proteome</keyword>
<dbReference type="EMBL" id="KZ305100">
    <property type="protein sequence ID" value="PIA27105.1"/>
    <property type="molecule type" value="Genomic_DNA"/>
</dbReference>
<sequence length="208" mass="22585">MAGRGGIDGDKWNGFIPPQCQPTPWIYRLNAALRWEVAHEPLHVDIDKTKTCGIGPGMSFANTIRASGSGIGVVGLVPCAIGGTKLSEWGQGTQHYNELVSRATASFREGGVIRALFWYQGESDTTSSMEADSYKGKMEKFINDVRSDLRLPSLPIIQVVLASGEGPFVDKVREAQRGINLPNVIDVDAKGLAIKQDHLHLTTQSQIP</sequence>
<dbReference type="PANTHER" id="PTHR31988">
    <property type="entry name" value="ESTERASE, PUTATIVE (DUF303)-RELATED"/>
    <property type="match status" value="1"/>
</dbReference>
<reference evidence="3 4" key="1">
    <citation type="submission" date="2017-09" db="EMBL/GenBank/DDBJ databases">
        <title>WGS assembly of Aquilegia coerulea Goldsmith.</title>
        <authorList>
            <person name="Hodges S."/>
            <person name="Kramer E."/>
            <person name="Nordborg M."/>
            <person name="Tomkins J."/>
            <person name="Borevitz J."/>
            <person name="Derieg N."/>
            <person name="Yan J."/>
            <person name="Mihaltcheva S."/>
            <person name="Hayes R.D."/>
            <person name="Rokhsar D."/>
        </authorList>
    </citation>
    <scope>NUCLEOTIDE SEQUENCE [LARGE SCALE GENOMIC DNA]</scope>
    <source>
        <strain evidence="4">cv. Goldsmith</strain>
    </source>
</reference>
<dbReference type="Proteomes" id="UP000230069">
    <property type="component" value="Unassembled WGS sequence"/>
</dbReference>
<dbReference type="GO" id="GO:0016787">
    <property type="term" value="F:hydrolase activity"/>
    <property type="evidence" value="ECO:0007669"/>
    <property type="project" value="UniProtKB-KW"/>
</dbReference>
<dbReference type="OrthoDB" id="42638at2759"/>
<dbReference type="Pfam" id="PF03629">
    <property type="entry name" value="SASA"/>
    <property type="match status" value="1"/>
</dbReference>
<feature type="domain" description="Sialate O-acetylesterase" evidence="2">
    <location>
        <begin position="1"/>
        <end position="207"/>
    </location>
</feature>
<name>A0A2G5C760_AQUCA</name>
<dbReference type="InterPro" id="IPR036514">
    <property type="entry name" value="SGNH_hydro_sf"/>
</dbReference>